<proteinExistence type="predicted"/>
<evidence type="ECO:0000313" key="1">
    <source>
        <dbReference type="EMBL" id="ENN80825.1"/>
    </source>
</evidence>
<reference evidence="1" key="1">
    <citation type="journal article" date="2013" name="Genome Biol.">
        <title>Draft genome of the mountain pine beetle, Dendroctonus ponderosae Hopkins, a major forest pest.</title>
        <authorList>
            <person name="Keeling C.I."/>
            <person name="Yuen M.M."/>
            <person name="Liao N.Y."/>
            <person name="Docking T.R."/>
            <person name="Chan S.K."/>
            <person name="Taylor G.A."/>
            <person name="Palmquist D.L."/>
            <person name="Jackman S.D."/>
            <person name="Nguyen A."/>
            <person name="Li M."/>
            <person name="Henderson H."/>
            <person name="Janes J.K."/>
            <person name="Zhao Y."/>
            <person name="Pandoh P."/>
            <person name="Moore R."/>
            <person name="Sperling F.A."/>
            <person name="Huber D.P."/>
            <person name="Birol I."/>
            <person name="Jones S.J."/>
            <person name="Bohlmann J."/>
        </authorList>
    </citation>
    <scope>NUCLEOTIDE SEQUENCE</scope>
</reference>
<sequence>GVDNSLAPFDDDWVPKNEIPPSLIAYIPGPSRSEPINMSFSQLIRKGVDETLKFKFHENQEECSTIDNIELVYEKDDNIEGSEPSAKRKLDNSRRRPVVIKTLTTSSLAEKYEQLVDKKLELLKGLQEEHFERMEILKL</sequence>
<feature type="non-terminal residue" evidence="1">
    <location>
        <position position="1"/>
    </location>
</feature>
<name>N6UGD9_DENPD</name>
<organism evidence="1">
    <name type="scientific">Dendroctonus ponderosae</name>
    <name type="common">Mountain pine beetle</name>
    <dbReference type="NCBI Taxonomy" id="77166"/>
    <lineage>
        <taxon>Eukaryota</taxon>
        <taxon>Metazoa</taxon>
        <taxon>Ecdysozoa</taxon>
        <taxon>Arthropoda</taxon>
        <taxon>Hexapoda</taxon>
        <taxon>Insecta</taxon>
        <taxon>Pterygota</taxon>
        <taxon>Neoptera</taxon>
        <taxon>Endopterygota</taxon>
        <taxon>Coleoptera</taxon>
        <taxon>Polyphaga</taxon>
        <taxon>Cucujiformia</taxon>
        <taxon>Curculionidae</taxon>
        <taxon>Scolytinae</taxon>
        <taxon>Dendroctonus</taxon>
    </lineage>
</organism>
<dbReference type="EMBL" id="KB740352">
    <property type="protein sequence ID" value="ENN80825.1"/>
    <property type="molecule type" value="Genomic_DNA"/>
</dbReference>
<dbReference type="OrthoDB" id="6134189at2759"/>
<accession>N6UGD9</accession>
<dbReference type="AlphaFoldDB" id="N6UGD9"/>
<protein>
    <submittedName>
        <fullName evidence="1">Uncharacterized protein</fullName>
    </submittedName>
</protein>
<dbReference type="HOGENOM" id="CLU_1850128_0_0_1"/>
<gene>
    <name evidence="1" type="ORF">YQE_02758</name>
</gene>